<feature type="domain" description="Cdc37 C-terminal" evidence="9">
    <location>
        <begin position="286"/>
        <end position="361"/>
    </location>
</feature>
<evidence type="ECO:0000256" key="3">
    <source>
        <dbReference type="ARBA" id="ARBA00020496"/>
    </source>
</evidence>
<evidence type="ECO:0000259" key="10">
    <source>
        <dbReference type="SMART" id="SM01070"/>
    </source>
</evidence>
<dbReference type="Proteomes" id="UP001458880">
    <property type="component" value="Unassembled WGS sequence"/>
</dbReference>
<dbReference type="GO" id="GO:0006457">
    <property type="term" value="P:protein folding"/>
    <property type="evidence" value="ECO:0007669"/>
    <property type="project" value="TreeGrafter"/>
</dbReference>
<keyword evidence="12" id="KW-0808">Transferase</keyword>
<keyword evidence="13" id="KW-1185">Reference proteome</keyword>
<accession>A0AAW1KP03</accession>
<evidence type="ECO:0000256" key="7">
    <source>
        <dbReference type="SAM" id="Coils"/>
    </source>
</evidence>
<feature type="region of interest" description="Disordered" evidence="8">
    <location>
        <begin position="1"/>
        <end position="26"/>
    </location>
</feature>
<comment type="similarity">
    <text evidence="2">Belongs to the CDC37 family.</text>
</comment>
<feature type="coiled-coil region" evidence="7">
    <location>
        <begin position="257"/>
        <end position="288"/>
    </location>
</feature>
<comment type="subcellular location">
    <subcellularLocation>
        <location evidence="1">Cytoplasm</location>
    </subcellularLocation>
</comment>
<keyword evidence="7" id="KW-0175">Coiled coil</keyword>
<dbReference type="SMART" id="SM01070">
    <property type="entry name" value="CDC37_M"/>
    <property type="match status" value="1"/>
</dbReference>
<dbReference type="GO" id="GO:0050821">
    <property type="term" value="P:protein stabilization"/>
    <property type="evidence" value="ECO:0007669"/>
    <property type="project" value="TreeGrafter"/>
</dbReference>
<proteinExistence type="inferred from homology"/>
<dbReference type="PANTHER" id="PTHR12800:SF4">
    <property type="entry name" value="HSP90 CO-CHAPERONE CDC37"/>
    <property type="match status" value="1"/>
</dbReference>
<dbReference type="AlphaFoldDB" id="A0AAW1KP03"/>
<evidence type="ECO:0000256" key="1">
    <source>
        <dbReference type="ARBA" id="ARBA00004496"/>
    </source>
</evidence>
<dbReference type="GO" id="GO:0005737">
    <property type="term" value="C:cytoplasm"/>
    <property type="evidence" value="ECO:0007669"/>
    <property type="project" value="UniProtKB-SubCell"/>
</dbReference>
<evidence type="ECO:0000259" key="11">
    <source>
        <dbReference type="SMART" id="SM01071"/>
    </source>
</evidence>
<protein>
    <recommendedName>
        <fullName evidence="3">Hsp90 co-chaperone Cdc37</fullName>
    </recommendedName>
    <alternativeName>
        <fullName evidence="6">Hsp90 chaperone protein kinase-targeting subunit</fullName>
    </alternativeName>
</protein>
<dbReference type="GO" id="GO:0031072">
    <property type="term" value="F:heat shock protein binding"/>
    <property type="evidence" value="ECO:0007669"/>
    <property type="project" value="TreeGrafter"/>
</dbReference>
<feature type="compositionally biased region" description="Basic and acidic residues" evidence="8">
    <location>
        <begin position="43"/>
        <end position="69"/>
    </location>
</feature>
<dbReference type="InterPro" id="IPR013873">
    <property type="entry name" value="Cdc37_C"/>
</dbReference>
<dbReference type="PANTHER" id="PTHR12800">
    <property type="entry name" value="CDC37-RELATED"/>
    <property type="match status" value="1"/>
</dbReference>
<dbReference type="Gene3D" id="6.10.140.250">
    <property type="match status" value="1"/>
</dbReference>
<dbReference type="InterPro" id="IPR013874">
    <property type="entry name" value="Cdc37_Hsp90-bd"/>
</dbReference>
<dbReference type="Pfam" id="PF08565">
    <property type="entry name" value="CDC37_M"/>
    <property type="match status" value="1"/>
</dbReference>
<dbReference type="GO" id="GO:0019901">
    <property type="term" value="F:protein kinase binding"/>
    <property type="evidence" value="ECO:0007669"/>
    <property type="project" value="InterPro"/>
</dbReference>
<feature type="region of interest" description="Disordered" evidence="8">
    <location>
        <begin position="43"/>
        <end position="79"/>
    </location>
</feature>
<comment type="caution">
    <text evidence="12">The sequence shown here is derived from an EMBL/GenBank/DDBJ whole genome shotgun (WGS) entry which is preliminary data.</text>
</comment>
<evidence type="ECO:0000256" key="5">
    <source>
        <dbReference type="ARBA" id="ARBA00023186"/>
    </source>
</evidence>
<dbReference type="SMART" id="SM01069">
    <property type="entry name" value="CDC37_C"/>
    <property type="match status" value="1"/>
</dbReference>
<dbReference type="SMART" id="SM01071">
    <property type="entry name" value="CDC37_N"/>
    <property type="match status" value="1"/>
</dbReference>
<evidence type="ECO:0000256" key="2">
    <source>
        <dbReference type="ARBA" id="ARBA00006222"/>
    </source>
</evidence>
<dbReference type="Gene3D" id="1.20.58.610">
    <property type="entry name" value="Cdc37, Hsp90 binding domain"/>
    <property type="match status" value="1"/>
</dbReference>
<dbReference type="EMBL" id="JASPKY010000184">
    <property type="protein sequence ID" value="KAK9722876.1"/>
    <property type="molecule type" value="Genomic_DNA"/>
</dbReference>
<dbReference type="GO" id="GO:0051087">
    <property type="term" value="F:protein-folding chaperone binding"/>
    <property type="evidence" value="ECO:0007669"/>
    <property type="project" value="TreeGrafter"/>
</dbReference>
<dbReference type="InterPro" id="IPR038189">
    <property type="entry name" value="Cdc37_Hsp90-bd_sf"/>
</dbReference>
<name>A0AAW1KP03_POPJA</name>
<feature type="domain" description="Cdc37 Hsp90 binding" evidence="10">
    <location>
        <begin position="118"/>
        <end position="282"/>
    </location>
</feature>
<evidence type="ECO:0000313" key="13">
    <source>
        <dbReference type="Proteomes" id="UP001458880"/>
    </source>
</evidence>
<reference evidence="12 13" key="1">
    <citation type="journal article" date="2024" name="BMC Genomics">
        <title>De novo assembly and annotation of Popillia japonica's genome with initial clues to its potential as an invasive pest.</title>
        <authorList>
            <person name="Cucini C."/>
            <person name="Boschi S."/>
            <person name="Funari R."/>
            <person name="Cardaioli E."/>
            <person name="Iannotti N."/>
            <person name="Marturano G."/>
            <person name="Paoli F."/>
            <person name="Bruttini M."/>
            <person name="Carapelli A."/>
            <person name="Frati F."/>
            <person name="Nardi F."/>
        </authorList>
    </citation>
    <scope>NUCLEOTIDE SEQUENCE [LARGE SCALE GENOMIC DNA]</scope>
    <source>
        <strain evidence="12">DMR45628</strain>
    </source>
</reference>
<dbReference type="Pfam" id="PF08564">
    <property type="entry name" value="CDC37_C"/>
    <property type="match status" value="1"/>
</dbReference>
<keyword evidence="5" id="KW-0143">Chaperone</keyword>
<feature type="region of interest" description="Disordered" evidence="8">
    <location>
        <begin position="344"/>
        <end position="364"/>
    </location>
</feature>
<feature type="compositionally biased region" description="Basic and acidic residues" evidence="8">
    <location>
        <begin position="1"/>
        <end position="11"/>
    </location>
</feature>
<feature type="domain" description="Cdc37 N-terminal" evidence="11">
    <location>
        <begin position="1"/>
        <end position="125"/>
    </location>
</feature>
<evidence type="ECO:0000256" key="6">
    <source>
        <dbReference type="ARBA" id="ARBA00031396"/>
    </source>
</evidence>
<dbReference type="SUPFAM" id="SSF101391">
    <property type="entry name" value="Hsp90 co-chaperone CDC37"/>
    <property type="match status" value="1"/>
</dbReference>
<gene>
    <name evidence="12" type="ORF">QE152_g19463</name>
</gene>
<keyword evidence="4" id="KW-0963">Cytoplasm</keyword>
<evidence type="ECO:0000313" key="12">
    <source>
        <dbReference type="EMBL" id="KAK9722876.1"/>
    </source>
</evidence>
<evidence type="ECO:0000256" key="8">
    <source>
        <dbReference type="SAM" id="MobiDB-lite"/>
    </source>
</evidence>
<dbReference type="GO" id="GO:0016301">
    <property type="term" value="F:kinase activity"/>
    <property type="evidence" value="ECO:0007669"/>
    <property type="project" value="UniProtKB-KW"/>
</dbReference>
<dbReference type="GO" id="GO:0051082">
    <property type="term" value="F:unfolded protein binding"/>
    <property type="evidence" value="ECO:0007669"/>
    <property type="project" value="TreeGrafter"/>
</dbReference>
<sequence>MVDYSKWKNIEISDDEDETHPNIDTPSLFRWRHQARIERMEEHKKEVETFEQKEAENSRKLSEARKKFSEAQSNSASNLAELEKAVKDLEKERESIKKLADELKNKERKMPWNVDTISKPGFAKTVINTKPPRPKDENLTEEEKEERMRKFIKEHGKESKHYGLLRRYEDSRAYLKAHDALVCEDTANHLVIWCINLEMEQKHDLMEHVAHQIICMQYILELAKQLDCDPRACLDMFFAKIQIAEPEYRATFEDELKQFKERIVRRAAEKMEEAVKEAEEEERQKRLGPGGLDPVEVFESLPDELKKCFESQNITLLQETIAKMNEEDARYHMKRCVDSGLWIPDAKKGADEEEEPATEEKLET</sequence>
<evidence type="ECO:0000256" key="4">
    <source>
        <dbReference type="ARBA" id="ARBA00022490"/>
    </source>
</evidence>
<keyword evidence="12" id="KW-0418">Kinase</keyword>
<dbReference type="FunFam" id="1.20.58.610:FF:000001">
    <property type="entry name" value="Hsp90 co-chaperone Cdc37-like 1"/>
    <property type="match status" value="1"/>
</dbReference>
<evidence type="ECO:0000259" key="9">
    <source>
        <dbReference type="SMART" id="SM01069"/>
    </source>
</evidence>
<dbReference type="InterPro" id="IPR013855">
    <property type="entry name" value="Cdc37_N_dom"/>
</dbReference>
<feature type="region of interest" description="Disordered" evidence="8">
    <location>
        <begin position="124"/>
        <end position="144"/>
    </location>
</feature>
<dbReference type="InterPro" id="IPR004918">
    <property type="entry name" value="Cdc37"/>
</dbReference>
<dbReference type="Pfam" id="PF03234">
    <property type="entry name" value="CDC37_N"/>
    <property type="match status" value="1"/>
</dbReference>
<organism evidence="12 13">
    <name type="scientific">Popillia japonica</name>
    <name type="common">Japanese beetle</name>
    <dbReference type="NCBI Taxonomy" id="7064"/>
    <lineage>
        <taxon>Eukaryota</taxon>
        <taxon>Metazoa</taxon>
        <taxon>Ecdysozoa</taxon>
        <taxon>Arthropoda</taxon>
        <taxon>Hexapoda</taxon>
        <taxon>Insecta</taxon>
        <taxon>Pterygota</taxon>
        <taxon>Neoptera</taxon>
        <taxon>Endopterygota</taxon>
        <taxon>Coleoptera</taxon>
        <taxon>Polyphaga</taxon>
        <taxon>Scarabaeiformia</taxon>
        <taxon>Scarabaeidae</taxon>
        <taxon>Rutelinae</taxon>
        <taxon>Popillia</taxon>
    </lineage>
</organism>